<proteinExistence type="predicted"/>
<dbReference type="AlphaFoldDB" id="A0A645GM91"/>
<dbReference type="EMBL" id="VSSQ01078154">
    <property type="protein sequence ID" value="MPN28038.1"/>
    <property type="molecule type" value="Genomic_DNA"/>
</dbReference>
<comment type="caution">
    <text evidence="1">The sequence shown here is derived from an EMBL/GenBank/DDBJ whole genome shotgun (WGS) entry which is preliminary data.</text>
</comment>
<sequence length="211" mass="22235">MLLGVAQRRGDLGPLEHIAVDGQRDLGGADQVGDQDLDGGQVPAVGLCGETVDDGLDRDLLPERIFAQDERQHLLGRREQPAGVRSVEQPAVGVGCPDDLLLAVCPPVEQFELGVGAADQVLEAVGHPDRGVLGAGGDVCGVDDQGRLAHRGLDPLDQLLLAVDVLRALVLQDLALDGRDRGALLALDVLLGLDQQPQVCEHPGVRFEDDP</sequence>
<gene>
    <name evidence="1" type="ORF">SDC9_175476</name>
</gene>
<protein>
    <submittedName>
        <fullName evidence="1">Uncharacterized protein</fullName>
    </submittedName>
</protein>
<evidence type="ECO:0000313" key="1">
    <source>
        <dbReference type="EMBL" id="MPN28038.1"/>
    </source>
</evidence>
<name>A0A645GM91_9ZZZZ</name>
<accession>A0A645GM91</accession>
<organism evidence="1">
    <name type="scientific">bioreactor metagenome</name>
    <dbReference type="NCBI Taxonomy" id="1076179"/>
    <lineage>
        <taxon>unclassified sequences</taxon>
        <taxon>metagenomes</taxon>
        <taxon>ecological metagenomes</taxon>
    </lineage>
</organism>
<reference evidence="1" key="1">
    <citation type="submission" date="2019-08" db="EMBL/GenBank/DDBJ databases">
        <authorList>
            <person name="Kucharzyk K."/>
            <person name="Murdoch R.W."/>
            <person name="Higgins S."/>
            <person name="Loffler F."/>
        </authorList>
    </citation>
    <scope>NUCLEOTIDE SEQUENCE</scope>
</reference>